<dbReference type="SMART" id="SM00342">
    <property type="entry name" value="HTH_ARAC"/>
    <property type="match status" value="1"/>
</dbReference>
<dbReference type="InterPro" id="IPR018060">
    <property type="entry name" value="HTH_AraC"/>
</dbReference>
<dbReference type="GO" id="GO:0043565">
    <property type="term" value="F:sequence-specific DNA binding"/>
    <property type="evidence" value="ECO:0007669"/>
    <property type="project" value="InterPro"/>
</dbReference>
<protein>
    <submittedName>
        <fullName evidence="2">AraC family transcriptional regulator</fullName>
    </submittedName>
</protein>
<dbReference type="GO" id="GO:0003700">
    <property type="term" value="F:DNA-binding transcription factor activity"/>
    <property type="evidence" value="ECO:0007669"/>
    <property type="project" value="InterPro"/>
</dbReference>
<evidence type="ECO:0000313" key="3">
    <source>
        <dbReference type="Proteomes" id="UP000483004"/>
    </source>
</evidence>
<dbReference type="Pfam" id="PF12833">
    <property type="entry name" value="HTH_18"/>
    <property type="match status" value="1"/>
</dbReference>
<dbReference type="InterPro" id="IPR046532">
    <property type="entry name" value="DUF6597"/>
</dbReference>
<evidence type="ECO:0000259" key="1">
    <source>
        <dbReference type="PROSITE" id="PS01124"/>
    </source>
</evidence>
<dbReference type="RefSeq" id="WP_151544225.1">
    <property type="nucleotide sequence ID" value="NZ_WBMR01000134.1"/>
</dbReference>
<dbReference type="PROSITE" id="PS01124">
    <property type="entry name" value="HTH_ARAC_FAMILY_2"/>
    <property type="match status" value="1"/>
</dbReference>
<evidence type="ECO:0000313" key="2">
    <source>
        <dbReference type="EMBL" id="KAB2370961.1"/>
    </source>
</evidence>
<reference evidence="2 3" key="1">
    <citation type="submission" date="2019-09" db="EMBL/GenBank/DDBJ databases">
        <title>Actinomadura physcomitrii sp. nov., a novel actinomycete isolated from moss [Physcomitrium sphaericum (Ludw) Fuernr].</title>
        <authorList>
            <person name="Liu C."/>
            <person name="Zhuang X."/>
        </authorList>
    </citation>
    <scope>NUCLEOTIDE SEQUENCE [LARGE SCALE GENOMIC DNA]</scope>
    <source>
        <strain evidence="2 3">CYP1-1B</strain>
    </source>
</reference>
<keyword evidence="3" id="KW-1185">Reference proteome</keyword>
<gene>
    <name evidence="2" type="ORF">F9B16_33520</name>
</gene>
<dbReference type="EMBL" id="WBMR01000134">
    <property type="protein sequence ID" value="KAB2370961.1"/>
    <property type="molecule type" value="Genomic_DNA"/>
</dbReference>
<proteinExistence type="predicted"/>
<name>A0A6L3VML9_9ACTN</name>
<accession>A0A6L3VML9</accession>
<comment type="caution">
    <text evidence="2">The sequence shown here is derived from an EMBL/GenBank/DDBJ whole genome shotgun (WGS) entry which is preliminary data.</text>
</comment>
<feature type="domain" description="HTH araC/xylS-type" evidence="1">
    <location>
        <begin position="165"/>
        <end position="247"/>
    </location>
</feature>
<dbReference type="OrthoDB" id="2559672at2"/>
<organism evidence="2 3">
    <name type="scientific">Actinomadura montaniterrae</name>
    <dbReference type="NCBI Taxonomy" id="1803903"/>
    <lineage>
        <taxon>Bacteria</taxon>
        <taxon>Bacillati</taxon>
        <taxon>Actinomycetota</taxon>
        <taxon>Actinomycetes</taxon>
        <taxon>Streptosporangiales</taxon>
        <taxon>Thermomonosporaceae</taxon>
        <taxon>Actinomadura</taxon>
    </lineage>
</organism>
<dbReference type="Pfam" id="PF20240">
    <property type="entry name" value="DUF6597"/>
    <property type="match status" value="1"/>
</dbReference>
<dbReference type="Proteomes" id="UP000483004">
    <property type="component" value="Unassembled WGS sequence"/>
</dbReference>
<dbReference type="Gene3D" id="1.10.10.60">
    <property type="entry name" value="Homeodomain-like"/>
    <property type="match status" value="1"/>
</dbReference>
<sequence>MAGESSFVERAPAPALAAVASLVWIQQVGDRPLAQRLVPHGGGELRCVLGEAPRLLGPLTTATYHDIPAGGTVIGVRLRPGVLGGLAGMPADELADQDVAGTDVWRDLNRLTDLLGNAATPQAALGHLQAFAARSARVRDPLVDEAVRHLMPWRGGAPSALPALLSISERQLRRRCRAAAGVGVKELHRILRLQGFIARVQASVDRQDEADVDLARWAIETGYTDQAHLGRECRRLVGVTPGVLLAQTGAACACGHDHAASYRPMLRPGDGRFVLERRPVPA</sequence>
<dbReference type="AlphaFoldDB" id="A0A6L3VML9"/>